<keyword evidence="4" id="KW-1185">Reference proteome</keyword>
<dbReference type="RefSeq" id="WP_074372539.1">
    <property type="nucleotide sequence ID" value="NZ_AP024907.1"/>
</dbReference>
<dbReference type="Pfam" id="PF05591">
    <property type="entry name" value="T6SS_VipA"/>
    <property type="match status" value="1"/>
</dbReference>
<dbReference type="Proteomes" id="UP000184774">
    <property type="component" value="Unassembled WGS sequence"/>
</dbReference>
<sequence>MAIQDDKNMPKSRVTLRYRTQINGVPEDITLPMRILIAGDFSGFSGNEQNTEAKKQIGQADEQGQRLSLDKRHIFDATEITDIKLHSENGTKLTSIDQYNPVMKLLRVKSAVGGDLQFTHLDAFSPDRILENSRPEIKDKLETKRLLNEVMSNLTNNKRYRQVLQDLLIASNSQTVQDELKKVIGIYLPKTEQSEGNS</sequence>
<dbReference type="Proteomes" id="UP000515264">
    <property type="component" value="Chromosome 1"/>
</dbReference>
<name>A0A1N6M3G4_9VIBR</name>
<evidence type="ECO:0000313" key="2">
    <source>
        <dbReference type="EMBL" id="SIO93984.1"/>
    </source>
</evidence>
<dbReference type="AlphaFoldDB" id="A0A1N6M3G4"/>
<dbReference type="InterPro" id="IPR008312">
    <property type="entry name" value="T6SS_TssB1"/>
</dbReference>
<reference evidence="2 3" key="1">
    <citation type="submission" date="2016-12" db="EMBL/GenBank/DDBJ databases">
        <authorList>
            <person name="Song W.-J."/>
            <person name="Kurnit D.M."/>
        </authorList>
    </citation>
    <scope>NUCLEOTIDE SEQUENCE [LARGE SCALE GENOMIC DNA]</scope>
    <source>
        <strain evidence="2 3">CECT 9026</strain>
    </source>
</reference>
<protein>
    <submittedName>
        <fullName evidence="1">Type VI secretion protein, family</fullName>
    </submittedName>
</protein>
<evidence type="ECO:0000313" key="4">
    <source>
        <dbReference type="Proteomes" id="UP000515264"/>
    </source>
</evidence>
<reference evidence="1" key="2">
    <citation type="submission" date="2019-11" db="EMBL/GenBank/DDBJ databases">
        <authorList>
            <person name="January G."/>
            <person name="Bunk B."/>
        </authorList>
    </citation>
    <scope>NUCLEOTIDE SEQUENCE</scope>
    <source>
        <strain evidence="1">3.6</strain>
    </source>
</reference>
<dbReference type="EMBL" id="CP046268">
    <property type="protein sequence ID" value="QMV14494.1"/>
    <property type="molecule type" value="Genomic_DNA"/>
</dbReference>
<gene>
    <name evidence="2" type="ORF">VSP9026_01665</name>
    <name evidence="1" type="ORF">Vspart_01750</name>
</gene>
<evidence type="ECO:0000313" key="3">
    <source>
        <dbReference type="Proteomes" id="UP000184774"/>
    </source>
</evidence>
<organism evidence="2 3">
    <name type="scientific">Vibrio spartinae</name>
    <dbReference type="NCBI Taxonomy" id="1918945"/>
    <lineage>
        <taxon>Bacteria</taxon>
        <taxon>Pseudomonadati</taxon>
        <taxon>Pseudomonadota</taxon>
        <taxon>Gammaproteobacteria</taxon>
        <taxon>Vibrionales</taxon>
        <taxon>Vibrionaceae</taxon>
        <taxon>Vibrio</taxon>
    </lineage>
</organism>
<dbReference type="EMBL" id="FSSB01000010">
    <property type="protein sequence ID" value="SIO93984.1"/>
    <property type="molecule type" value="Genomic_DNA"/>
</dbReference>
<accession>A0A1N6M3G4</accession>
<reference evidence="1 4" key="3">
    <citation type="journal article" date="2020" name="J. Nat. Prod.">
        <title>Genomics-Metabolomics Profiling Disclosed Marine Vibrio spartinae 3.6 as a Producer of a New Branched Side Chain Prodigiosin.</title>
        <authorList>
            <person name="Vitale G.A."/>
            <person name="Sciarretta M."/>
            <person name="Palma Esposito F."/>
            <person name="January G.G."/>
            <person name="Giaccio M."/>
            <person name="Bunk B."/>
            <person name="Sproer C."/>
            <person name="Bajerski F."/>
            <person name="Power D."/>
            <person name="Festa C."/>
            <person name="Monti M.C."/>
            <person name="D'Auria M.V."/>
            <person name="de Pascale D."/>
        </authorList>
    </citation>
    <scope>NUCLEOTIDE SEQUENCE [LARGE SCALE GENOMIC DNA]</scope>
    <source>
        <strain evidence="1 4">3.6</strain>
    </source>
</reference>
<dbReference type="OrthoDB" id="9789942at2"/>
<evidence type="ECO:0000313" key="1">
    <source>
        <dbReference type="EMBL" id="QMV14494.1"/>
    </source>
</evidence>
<proteinExistence type="predicted"/>